<gene>
    <name evidence="4" type="ORF">Taro_027893</name>
</gene>
<dbReference type="GO" id="GO:0008173">
    <property type="term" value="F:RNA methyltransferase activity"/>
    <property type="evidence" value="ECO:0007669"/>
    <property type="project" value="InterPro"/>
</dbReference>
<dbReference type="Proteomes" id="UP000652761">
    <property type="component" value="Unassembled WGS sequence"/>
</dbReference>
<reference evidence="4" key="1">
    <citation type="submission" date="2017-07" db="EMBL/GenBank/DDBJ databases">
        <title>Taro Niue Genome Assembly and Annotation.</title>
        <authorList>
            <person name="Atibalentja N."/>
            <person name="Keating K."/>
            <person name="Fields C.J."/>
        </authorList>
    </citation>
    <scope>NUCLEOTIDE SEQUENCE</scope>
    <source>
        <strain evidence="4">Niue_2</strain>
        <tissue evidence="4">Leaf</tissue>
    </source>
</reference>
<feature type="domain" description="NOL1/NOP2/NSUN 5/7 ferredoxin-like" evidence="2">
    <location>
        <begin position="189"/>
        <end position="219"/>
    </location>
</feature>
<dbReference type="GO" id="GO:0070475">
    <property type="term" value="P:rRNA base methylation"/>
    <property type="evidence" value="ECO:0007669"/>
    <property type="project" value="TreeGrafter"/>
</dbReference>
<dbReference type="EMBL" id="NMUH01001770">
    <property type="protein sequence ID" value="MQL95231.1"/>
    <property type="molecule type" value="Genomic_DNA"/>
</dbReference>
<sequence length="550" mass="60835">MKKSGRVGGGGSGCGSNKAAERSAYFARREAAKVLRSVLQGDARRRAVGSIKGLVYSPSVRNKKATFALVCQTLKYLPLLKEILAPTDVLKGKWKRQEEMMYVTAYDILFGQTAVMVGAAEKFLLLRKNALQHALAQLCKRRKVKHAEDLLQANQTPGVSKPRYVRVNTLKLDVQSAITELEKEYVVKQDSLVSNLLVLPPGTDLHNHLLVKSGSIFLQGRASCMAAEALMPKSGWQLRRIDVFLPLDDHALQVLNINIFHGDFLEINPTDPSFYESIFLYPSLSEIFSPQIRAILLDPSCSGSGTSAGRLDYLLPSSITDHDSDPGNSERVKKLAAFQKKALVHALSSTALDYWSIHVQRLVYTMRARSATLVTINGLATSTFLTAKSITVPAVERVVYSTCSIFQTENEDVISSVIPLAFSLGFRLATPFPEWPRRGLPVFEGSEHLIRTDVAEDMEGFFIALFVRGTNTDGPTQFVSCRGAGNASQLPSQKGPKNPKSLVRDHKRPVNQNLIPALRKGIPYPSPKMHLLSLYMQTVRKKLVKRCTVQ</sequence>
<evidence type="ECO:0000256" key="1">
    <source>
        <dbReference type="SAM" id="MobiDB-lite"/>
    </source>
</evidence>
<dbReference type="Pfam" id="PF21148">
    <property type="entry name" value="NSUN5_fdxn-like"/>
    <property type="match status" value="1"/>
</dbReference>
<dbReference type="SUPFAM" id="SSF53335">
    <property type="entry name" value="S-adenosyl-L-methionine-dependent methyltransferases"/>
    <property type="match status" value="1"/>
</dbReference>
<protein>
    <submittedName>
        <fullName evidence="4">Uncharacterized protein</fullName>
    </submittedName>
</protein>
<evidence type="ECO:0000259" key="3">
    <source>
        <dbReference type="Pfam" id="PF21153"/>
    </source>
</evidence>
<dbReference type="PANTHER" id="PTHR22807:SF4">
    <property type="entry name" value="28S RRNA (CYTOSINE-C(5))-METHYLTRANSFERASE"/>
    <property type="match status" value="1"/>
</dbReference>
<evidence type="ECO:0000313" key="5">
    <source>
        <dbReference type="Proteomes" id="UP000652761"/>
    </source>
</evidence>
<comment type="caution">
    <text evidence="4">The sequence shown here is derived from an EMBL/GenBank/DDBJ whole genome shotgun (WGS) entry which is preliminary data.</text>
</comment>
<organism evidence="4 5">
    <name type="scientific">Colocasia esculenta</name>
    <name type="common">Wild taro</name>
    <name type="synonym">Arum esculentum</name>
    <dbReference type="NCBI Taxonomy" id="4460"/>
    <lineage>
        <taxon>Eukaryota</taxon>
        <taxon>Viridiplantae</taxon>
        <taxon>Streptophyta</taxon>
        <taxon>Embryophyta</taxon>
        <taxon>Tracheophyta</taxon>
        <taxon>Spermatophyta</taxon>
        <taxon>Magnoliopsida</taxon>
        <taxon>Liliopsida</taxon>
        <taxon>Araceae</taxon>
        <taxon>Aroideae</taxon>
        <taxon>Colocasieae</taxon>
        <taxon>Colocasia</taxon>
    </lineage>
</organism>
<dbReference type="GO" id="GO:0005730">
    <property type="term" value="C:nucleolus"/>
    <property type="evidence" value="ECO:0007669"/>
    <property type="project" value="TreeGrafter"/>
</dbReference>
<dbReference type="InterPro" id="IPR029063">
    <property type="entry name" value="SAM-dependent_MTases_sf"/>
</dbReference>
<dbReference type="InterPro" id="IPR048889">
    <property type="entry name" value="NSUN5_RCM1_N"/>
</dbReference>
<evidence type="ECO:0000259" key="2">
    <source>
        <dbReference type="Pfam" id="PF21148"/>
    </source>
</evidence>
<dbReference type="PRINTS" id="PR02008">
    <property type="entry name" value="RCMTFAMILY"/>
</dbReference>
<dbReference type="PANTHER" id="PTHR22807">
    <property type="entry name" value="NOP2 YEAST -RELATED NOL1/NOP2/FMU SUN DOMAIN-CONTAINING"/>
    <property type="match status" value="1"/>
</dbReference>
<dbReference type="InterPro" id="IPR049561">
    <property type="entry name" value="NSUN5_7_fdxn-like"/>
</dbReference>
<dbReference type="Gene3D" id="3.30.70.1170">
    <property type="entry name" value="Sun protein, domain 3"/>
    <property type="match status" value="1"/>
</dbReference>
<feature type="domain" description="NSUN5/RCM1 N-terminal" evidence="3">
    <location>
        <begin position="64"/>
        <end position="151"/>
    </location>
</feature>
<dbReference type="Gene3D" id="3.40.50.150">
    <property type="entry name" value="Vaccinia Virus protein VP39"/>
    <property type="match status" value="2"/>
</dbReference>
<dbReference type="InterPro" id="IPR023267">
    <property type="entry name" value="RCMT"/>
</dbReference>
<keyword evidence="5" id="KW-1185">Reference proteome</keyword>
<dbReference type="Pfam" id="PF21153">
    <property type="entry name" value="NSUN5_N"/>
    <property type="match status" value="1"/>
</dbReference>
<dbReference type="AlphaFoldDB" id="A0A843VF25"/>
<evidence type="ECO:0000313" key="4">
    <source>
        <dbReference type="EMBL" id="MQL95231.1"/>
    </source>
</evidence>
<name>A0A843VF25_COLES</name>
<proteinExistence type="predicted"/>
<accession>A0A843VF25</accession>
<feature type="region of interest" description="Disordered" evidence="1">
    <location>
        <begin position="483"/>
        <end position="506"/>
    </location>
</feature>
<dbReference type="OrthoDB" id="435282at2759"/>